<accession>A0A450TMH1</accession>
<evidence type="ECO:0000313" key="1">
    <source>
        <dbReference type="EMBL" id="VFJ68912.1"/>
    </source>
</evidence>
<reference evidence="1" key="1">
    <citation type="submission" date="2019-02" db="EMBL/GenBank/DDBJ databases">
        <authorList>
            <person name="Gruber-Vodicka R. H."/>
            <person name="Seah K. B. B."/>
        </authorList>
    </citation>
    <scope>NUCLEOTIDE SEQUENCE</scope>
    <source>
        <strain evidence="1">BECK_DK47</strain>
    </source>
</reference>
<organism evidence="1">
    <name type="scientific">Candidatus Kentrum sp. DK</name>
    <dbReference type="NCBI Taxonomy" id="2126562"/>
    <lineage>
        <taxon>Bacteria</taxon>
        <taxon>Pseudomonadati</taxon>
        <taxon>Pseudomonadota</taxon>
        <taxon>Gammaproteobacteria</taxon>
        <taxon>Candidatus Kentrum</taxon>
    </lineage>
</organism>
<gene>
    <name evidence="1" type="ORF">BECKDK2373B_GA0170837_12273</name>
</gene>
<proteinExistence type="predicted"/>
<dbReference type="AlphaFoldDB" id="A0A450TMH1"/>
<name>A0A450TMH1_9GAMM</name>
<protein>
    <submittedName>
        <fullName evidence="1">Uncharacterized protein</fullName>
    </submittedName>
</protein>
<sequence length="52" mass="5652">MIKQTVGQLLKNHVVLAIKGIDRMYSDLLYQPRLQTGGGVAIQAGQPNESIS</sequence>
<dbReference type="EMBL" id="CAADEX010000227">
    <property type="protein sequence ID" value="VFJ68912.1"/>
    <property type="molecule type" value="Genomic_DNA"/>
</dbReference>